<feature type="region of interest" description="Disordered" evidence="1">
    <location>
        <begin position="95"/>
        <end position="123"/>
    </location>
</feature>
<protein>
    <submittedName>
        <fullName evidence="3">Uncharacterized protein</fullName>
    </submittedName>
</protein>
<comment type="caution">
    <text evidence="3">The sequence shown here is derived from an EMBL/GenBank/DDBJ whole genome shotgun (WGS) entry which is preliminary data.</text>
</comment>
<dbReference type="RefSeq" id="WP_109758100.1">
    <property type="nucleotide sequence ID" value="NZ_CP034588.1"/>
</dbReference>
<evidence type="ECO:0000256" key="2">
    <source>
        <dbReference type="SAM" id="Phobius"/>
    </source>
</evidence>
<dbReference type="Proteomes" id="UP000245390">
    <property type="component" value="Unassembled WGS sequence"/>
</dbReference>
<evidence type="ECO:0000313" key="3">
    <source>
        <dbReference type="EMBL" id="PWK57493.1"/>
    </source>
</evidence>
<dbReference type="EMBL" id="QGGV01000002">
    <property type="protein sequence ID" value="PWK57493.1"/>
    <property type="molecule type" value="Genomic_DNA"/>
</dbReference>
<evidence type="ECO:0000313" key="4">
    <source>
        <dbReference type="Proteomes" id="UP000245390"/>
    </source>
</evidence>
<keyword evidence="2" id="KW-0472">Membrane</keyword>
<keyword evidence="2" id="KW-0812">Transmembrane</keyword>
<dbReference type="AlphaFoldDB" id="A0A316GA72"/>
<proteinExistence type="predicted"/>
<sequence>MNAVLLVTLYALAPPLLLWRYYRLAGHGAWWDFALAANVALNAVAAGHFAWDEAAKIEPGHWAYGWGERLGPTALVLTLLMALILALKPWPRAAVPRRATRRRKAGAARREPVVSAGNKGDAE</sequence>
<reference evidence="3 4" key="1">
    <citation type="submission" date="2018-05" db="EMBL/GenBank/DDBJ databases">
        <title>Genomic Encyclopedia of Type Strains, Phase IV (KMG-IV): sequencing the most valuable type-strain genomes for metagenomic binning, comparative biology and taxonomic classification.</title>
        <authorList>
            <person name="Goeker M."/>
        </authorList>
    </citation>
    <scope>NUCLEOTIDE SEQUENCE [LARGE SCALE GENOMIC DNA]</scope>
    <source>
        <strain evidence="3 4">DSM 103371</strain>
    </source>
</reference>
<accession>A0A316GA72</accession>
<evidence type="ECO:0000256" key="1">
    <source>
        <dbReference type="SAM" id="MobiDB-lite"/>
    </source>
</evidence>
<keyword evidence="2" id="KW-1133">Transmembrane helix</keyword>
<dbReference type="KEGG" id="salo:EF888_13485"/>
<name>A0A316GA72_9RHOB</name>
<feature type="transmembrane region" description="Helical" evidence="2">
    <location>
        <begin position="70"/>
        <end position="87"/>
    </location>
</feature>
<feature type="compositionally biased region" description="Basic residues" evidence="1">
    <location>
        <begin position="98"/>
        <end position="107"/>
    </location>
</feature>
<gene>
    <name evidence="3" type="ORF">C8D95_102136</name>
</gene>
<organism evidence="3 4">
    <name type="scientific">Silicimonas algicola</name>
    <dbReference type="NCBI Taxonomy" id="1826607"/>
    <lineage>
        <taxon>Bacteria</taxon>
        <taxon>Pseudomonadati</taxon>
        <taxon>Pseudomonadota</taxon>
        <taxon>Alphaproteobacteria</taxon>
        <taxon>Rhodobacterales</taxon>
        <taxon>Paracoccaceae</taxon>
    </lineage>
</organism>
<keyword evidence="4" id="KW-1185">Reference proteome</keyword>